<dbReference type="EMBL" id="VCPD01000004">
    <property type="protein sequence ID" value="TMV07169.1"/>
    <property type="molecule type" value="Genomic_DNA"/>
</dbReference>
<gene>
    <name evidence="10" type="ORF">FGK63_13775</name>
</gene>
<dbReference type="Pfam" id="PF03734">
    <property type="entry name" value="YkuD"/>
    <property type="match status" value="1"/>
</dbReference>
<evidence type="ECO:0000256" key="4">
    <source>
        <dbReference type="ARBA" id="ARBA00022960"/>
    </source>
</evidence>
<keyword evidence="5 7" id="KW-0573">Peptidoglycan synthesis</keyword>
<keyword evidence="8" id="KW-0732">Signal</keyword>
<proteinExistence type="inferred from homology"/>
<protein>
    <recommendedName>
        <fullName evidence="9">L,D-TPase catalytic domain-containing protein</fullName>
    </recommendedName>
</protein>
<evidence type="ECO:0000256" key="2">
    <source>
        <dbReference type="ARBA" id="ARBA00005992"/>
    </source>
</evidence>
<comment type="caution">
    <text evidence="10">The sequence shown here is derived from an EMBL/GenBank/DDBJ whole genome shotgun (WGS) entry which is preliminary data.</text>
</comment>
<evidence type="ECO:0000256" key="7">
    <source>
        <dbReference type="PROSITE-ProRule" id="PRU01373"/>
    </source>
</evidence>
<keyword evidence="6 7" id="KW-0961">Cell wall biogenesis/degradation</keyword>
<dbReference type="PANTHER" id="PTHR36699">
    <property type="entry name" value="LD-TRANSPEPTIDASE"/>
    <property type="match status" value="1"/>
</dbReference>
<dbReference type="InterPro" id="IPR005490">
    <property type="entry name" value="LD_TPept_cat_dom"/>
</dbReference>
<dbReference type="Proteomes" id="UP001193035">
    <property type="component" value="Unassembled WGS sequence"/>
</dbReference>
<evidence type="ECO:0000256" key="1">
    <source>
        <dbReference type="ARBA" id="ARBA00004752"/>
    </source>
</evidence>
<comment type="similarity">
    <text evidence="2">Belongs to the YkuD family.</text>
</comment>
<accession>A0ABY2WWM9</accession>
<evidence type="ECO:0000313" key="10">
    <source>
        <dbReference type="EMBL" id="TMV07169.1"/>
    </source>
</evidence>
<sequence length="172" mass="18823">MNRRAFGMGALAMLSLSACASASPRFLSYSGPEVTSLVVNKGARKLYLMHHDQVLKEYKVDLGFSPNGTKGARGDGRTPEGTYVIDRRNPRSQFHLSIGISYPNAQDIAAARAAGVDPGGDIFIHGQPNKRKDRKRARKTDDWTAGCIAVKNEEIEEIYAMVKDGTTITLRP</sequence>
<dbReference type="PROSITE" id="PS51257">
    <property type="entry name" value="PROKAR_LIPOPROTEIN"/>
    <property type="match status" value="1"/>
</dbReference>
<dbReference type="InterPro" id="IPR038063">
    <property type="entry name" value="Transpep_catalytic_dom"/>
</dbReference>
<feature type="signal peptide" evidence="8">
    <location>
        <begin position="1"/>
        <end position="20"/>
    </location>
</feature>
<feature type="active site" description="Nucleophile" evidence="7">
    <location>
        <position position="147"/>
    </location>
</feature>
<dbReference type="PANTHER" id="PTHR36699:SF1">
    <property type="entry name" value="L,D-TRANSPEPTIDASE YAFK-RELATED"/>
    <property type="match status" value="1"/>
</dbReference>
<dbReference type="PROSITE" id="PS52029">
    <property type="entry name" value="LD_TPASE"/>
    <property type="match status" value="1"/>
</dbReference>
<name>A0ABY2WWM9_9RHOB</name>
<dbReference type="CDD" id="cd16913">
    <property type="entry name" value="YkuD_like"/>
    <property type="match status" value="1"/>
</dbReference>
<keyword evidence="11" id="KW-1185">Reference proteome</keyword>
<evidence type="ECO:0000259" key="9">
    <source>
        <dbReference type="PROSITE" id="PS52029"/>
    </source>
</evidence>
<evidence type="ECO:0000256" key="8">
    <source>
        <dbReference type="SAM" id="SignalP"/>
    </source>
</evidence>
<reference evidence="10 11" key="1">
    <citation type="submission" date="2019-05" db="EMBL/GenBank/DDBJ databases">
        <title>Ruegeria sp. nov., isolated from tidal flat.</title>
        <authorList>
            <person name="Kim W."/>
        </authorList>
    </citation>
    <scope>NUCLEOTIDE SEQUENCE [LARGE SCALE GENOMIC DNA]</scope>
    <source>
        <strain evidence="10 11">CAU 1488</strain>
    </source>
</reference>
<evidence type="ECO:0000313" key="11">
    <source>
        <dbReference type="Proteomes" id="UP001193035"/>
    </source>
</evidence>
<evidence type="ECO:0000256" key="3">
    <source>
        <dbReference type="ARBA" id="ARBA00022679"/>
    </source>
</evidence>
<dbReference type="SUPFAM" id="SSF141523">
    <property type="entry name" value="L,D-transpeptidase catalytic domain-like"/>
    <property type="match status" value="1"/>
</dbReference>
<evidence type="ECO:0000256" key="6">
    <source>
        <dbReference type="ARBA" id="ARBA00023316"/>
    </source>
</evidence>
<dbReference type="Gene3D" id="2.40.440.10">
    <property type="entry name" value="L,D-transpeptidase catalytic domain-like"/>
    <property type="match status" value="1"/>
</dbReference>
<dbReference type="RefSeq" id="WP_138843177.1">
    <property type="nucleotide sequence ID" value="NZ_VCPD01000004.1"/>
</dbReference>
<keyword evidence="3" id="KW-0808">Transferase</keyword>
<feature type="chain" id="PRO_5045109908" description="L,D-TPase catalytic domain-containing protein" evidence="8">
    <location>
        <begin position="21"/>
        <end position="172"/>
    </location>
</feature>
<evidence type="ECO:0000256" key="5">
    <source>
        <dbReference type="ARBA" id="ARBA00022984"/>
    </source>
</evidence>
<keyword evidence="4 7" id="KW-0133">Cell shape</keyword>
<feature type="active site" description="Proton donor/acceptor" evidence="7">
    <location>
        <position position="125"/>
    </location>
</feature>
<feature type="domain" description="L,D-TPase catalytic" evidence="9">
    <location>
        <begin position="35"/>
        <end position="171"/>
    </location>
</feature>
<comment type="pathway">
    <text evidence="1 7">Cell wall biogenesis; peptidoglycan biosynthesis.</text>
</comment>
<organism evidence="10 11">
    <name type="scientific">Ruegeria sediminis</name>
    <dbReference type="NCBI Taxonomy" id="2583820"/>
    <lineage>
        <taxon>Bacteria</taxon>
        <taxon>Pseudomonadati</taxon>
        <taxon>Pseudomonadota</taxon>
        <taxon>Alphaproteobacteria</taxon>
        <taxon>Rhodobacterales</taxon>
        <taxon>Roseobacteraceae</taxon>
        <taxon>Ruegeria</taxon>
    </lineage>
</organism>